<evidence type="ECO:0000313" key="2">
    <source>
        <dbReference type="EMBL" id="KAL3275638.1"/>
    </source>
</evidence>
<comment type="caution">
    <text evidence="2">The sequence shown here is derived from an EMBL/GenBank/DDBJ whole genome shotgun (WGS) entry which is preliminary data.</text>
</comment>
<feature type="signal peptide" evidence="1">
    <location>
        <begin position="1"/>
        <end position="17"/>
    </location>
</feature>
<feature type="chain" id="PRO_5044841342" evidence="1">
    <location>
        <begin position="18"/>
        <end position="84"/>
    </location>
</feature>
<accession>A0ABD2NA41</accession>
<evidence type="ECO:0000313" key="3">
    <source>
        <dbReference type="Proteomes" id="UP001516400"/>
    </source>
</evidence>
<proteinExistence type="predicted"/>
<dbReference type="Proteomes" id="UP001516400">
    <property type="component" value="Unassembled WGS sequence"/>
</dbReference>
<keyword evidence="1" id="KW-0732">Signal</keyword>
<keyword evidence="3" id="KW-1185">Reference proteome</keyword>
<evidence type="ECO:0000256" key="1">
    <source>
        <dbReference type="SAM" id="SignalP"/>
    </source>
</evidence>
<gene>
    <name evidence="2" type="ORF">HHI36_020391</name>
</gene>
<organism evidence="2 3">
    <name type="scientific">Cryptolaemus montrouzieri</name>
    <dbReference type="NCBI Taxonomy" id="559131"/>
    <lineage>
        <taxon>Eukaryota</taxon>
        <taxon>Metazoa</taxon>
        <taxon>Ecdysozoa</taxon>
        <taxon>Arthropoda</taxon>
        <taxon>Hexapoda</taxon>
        <taxon>Insecta</taxon>
        <taxon>Pterygota</taxon>
        <taxon>Neoptera</taxon>
        <taxon>Endopterygota</taxon>
        <taxon>Coleoptera</taxon>
        <taxon>Polyphaga</taxon>
        <taxon>Cucujiformia</taxon>
        <taxon>Coccinelloidea</taxon>
        <taxon>Coccinellidae</taxon>
        <taxon>Scymninae</taxon>
        <taxon>Scymnini</taxon>
        <taxon>Cryptolaemus</taxon>
    </lineage>
</organism>
<protein>
    <submittedName>
        <fullName evidence="2">Uncharacterized protein</fullName>
    </submittedName>
</protein>
<sequence length="84" mass="8668">MFSKLVVLMVILGVAVARPGYLHGSVLGYAAPPAIAIPTAVSHQSRVDVYSKPIVVATSYAVPTLTHVGVAPLTIGLGHGLHGW</sequence>
<dbReference type="EMBL" id="JABFTP020000083">
    <property type="protein sequence ID" value="KAL3275638.1"/>
    <property type="molecule type" value="Genomic_DNA"/>
</dbReference>
<dbReference type="AlphaFoldDB" id="A0ABD2NA41"/>
<reference evidence="2 3" key="1">
    <citation type="journal article" date="2021" name="BMC Biol.">
        <title>Horizontally acquired antibacterial genes associated with adaptive radiation of ladybird beetles.</title>
        <authorList>
            <person name="Li H.S."/>
            <person name="Tang X.F."/>
            <person name="Huang Y.H."/>
            <person name="Xu Z.Y."/>
            <person name="Chen M.L."/>
            <person name="Du X.Y."/>
            <person name="Qiu B.Y."/>
            <person name="Chen P.T."/>
            <person name="Zhang W."/>
            <person name="Slipinski A."/>
            <person name="Escalona H.E."/>
            <person name="Waterhouse R.M."/>
            <person name="Zwick A."/>
            <person name="Pang H."/>
        </authorList>
    </citation>
    <scope>NUCLEOTIDE SEQUENCE [LARGE SCALE GENOMIC DNA]</scope>
    <source>
        <strain evidence="2">SYSU2018</strain>
    </source>
</reference>
<name>A0ABD2NA41_9CUCU</name>